<protein>
    <submittedName>
        <fullName evidence="1">Uncharacterized protein</fullName>
    </submittedName>
</protein>
<reference evidence="1 2" key="1">
    <citation type="journal article" date="2019" name="Int. J. Syst. Evol. Microbiol.">
        <title>The Global Catalogue of Microorganisms (GCM) 10K type strain sequencing project: providing services to taxonomists for standard genome sequencing and annotation.</title>
        <authorList>
            <consortium name="The Broad Institute Genomics Platform"/>
            <consortium name="The Broad Institute Genome Sequencing Center for Infectious Disease"/>
            <person name="Wu L."/>
            <person name="Ma J."/>
        </authorList>
    </citation>
    <scope>NUCLEOTIDE SEQUENCE [LARGE SCALE GENOMIC DNA]</scope>
    <source>
        <strain evidence="1 2">JCM 16001</strain>
    </source>
</reference>
<name>A0ABN2H1L7_9ACTN</name>
<keyword evidence="2" id="KW-1185">Reference proteome</keyword>
<gene>
    <name evidence="1" type="ORF">GCM10009830_29090</name>
</gene>
<dbReference type="RefSeq" id="WP_344487579.1">
    <property type="nucleotide sequence ID" value="NZ_BAAAQF010000010.1"/>
</dbReference>
<dbReference type="Proteomes" id="UP001499851">
    <property type="component" value="Unassembled WGS sequence"/>
</dbReference>
<evidence type="ECO:0000313" key="1">
    <source>
        <dbReference type="EMBL" id="GAA1680252.1"/>
    </source>
</evidence>
<dbReference type="EMBL" id="BAAAQF010000010">
    <property type="protein sequence ID" value="GAA1680252.1"/>
    <property type="molecule type" value="Genomic_DNA"/>
</dbReference>
<organism evidence="1 2">
    <name type="scientific">Glycomyces endophyticus</name>
    <dbReference type="NCBI Taxonomy" id="480996"/>
    <lineage>
        <taxon>Bacteria</taxon>
        <taxon>Bacillati</taxon>
        <taxon>Actinomycetota</taxon>
        <taxon>Actinomycetes</taxon>
        <taxon>Glycomycetales</taxon>
        <taxon>Glycomycetaceae</taxon>
        <taxon>Glycomyces</taxon>
    </lineage>
</organism>
<accession>A0ABN2H1L7</accession>
<proteinExistence type="predicted"/>
<evidence type="ECO:0000313" key="2">
    <source>
        <dbReference type="Proteomes" id="UP001499851"/>
    </source>
</evidence>
<sequence>MKHVFDIEAWPTGLSSALDAPDAARGGRPVADSRALSAVEHLKEVS</sequence>
<comment type="caution">
    <text evidence="1">The sequence shown here is derived from an EMBL/GenBank/DDBJ whole genome shotgun (WGS) entry which is preliminary data.</text>
</comment>